<protein>
    <recommendedName>
        <fullName evidence="4">GRIP domain-containing protein</fullName>
    </recommendedName>
</protein>
<evidence type="ECO:0000313" key="2">
    <source>
        <dbReference type="EMBL" id="KAH9516759.1"/>
    </source>
</evidence>
<comment type="caution">
    <text evidence="2">The sequence shown here is derived from an EMBL/GenBank/DDBJ whole genome shotgun (WGS) entry which is preliminary data.</text>
</comment>
<feature type="coiled-coil region" evidence="1">
    <location>
        <begin position="250"/>
        <end position="302"/>
    </location>
</feature>
<dbReference type="OrthoDB" id="9898580at2759"/>
<evidence type="ECO:0000256" key="1">
    <source>
        <dbReference type="SAM" id="Coils"/>
    </source>
</evidence>
<sequence>MSKNMVCTNCNRLNLVVDEQKSKLQLLETRLKDLIRAYKVICKERDQLQHAISSSSIGVDDHVDQRQQKRISELEQNVCHMSTLCGELEHGRKQDQARIKDLQEKYELLLLELNNTKSTMIIQQKPQISQNEPRKLQNNYCQTDAIIEIKSEKSTQTDLICDQAQSSEHANKQLDQHQVFFKNKNETAIVAPLMRNNSKTISESSDCSSTAASLTQNSSITPIDTEIDSKIASDQFGSTSGISLYHLNELARKELELADYRLRIREYECSLRELQWNYSNGRYKYQARIADLEKLNKDLMANNHDDHRLKNDSNGYNNNINIAYVKNVLNKLLKTSDKNQQKLMTDALITALDSMQVNK</sequence>
<name>A0A922HY02_DERFA</name>
<reference evidence="2" key="2">
    <citation type="journal article" date="2022" name="Res Sq">
        <title>Comparative Genomics Reveals Insights into the Divergent Evolution of Astigmatic Mites and Household Pest Adaptations.</title>
        <authorList>
            <person name="Xiong Q."/>
            <person name="Wan A.T.-Y."/>
            <person name="Liu X.-Y."/>
            <person name="Fung C.S.-H."/>
            <person name="Xiao X."/>
            <person name="Malainual N."/>
            <person name="Hou J."/>
            <person name="Wang L."/>
            <person name="Wang M."/>
            <person name="Yang K."/>
            <person name="Cui Y."/>
            <person name="Leung E."/>
            <person name="Nong W."/>
            <person name="Shin S.-K."/>
            <person name="Au S."/>
            <person name="Jeong K.Y."/>
            <person name="Chew F.T."/>
            <person name="Hui J."/>
            <person name="Leung T.F."/>
            <person name="Tungtrongchitr A."/>
            <person name="Zhong N."/>
            <person name="Liu Z."/>
            <person name="Tsui S."/>
        </authorList>
    </citation>
    <scope>NUCLEOTIDE SEQUENCE</scope>
    <source>
        <strain evidence="2">Derf</strain>
        <tissue evidence="2">Whole organism</tissue>
    </source>
</reference>
<evidence type="ECO:0000313" key="3">
    <source>
        <dbReference type="Proteomes" id="UP000790347"/>
    </source>
</evidence>
<evidence type="ECO:0008006" key="4">
    <source>
        <dbReference type="Google" id="ProtNLM"/>
    </source>
</evidence>
<feature type="coiled-coil region" evidence="1">
    <location>
        <begin position="10"/>
        <end position="37"/>
    </location>
</feature>
<reference evidence="2" key="1">
    <citation type="submission" date="2013-05" db="EMBL/GenBank/DDBJ databases">
        <authorList>
            <person name="Yim A.K.Y."/>
            <person name="Chan T.F."/>
            <person name="Ji K.M."/>
            <person name="Liu X.Y."/>
            <person name="Zhou J.W."/>
            <person name="Li R.Q."/>
            <person name="Yang K.Y."/>
            <person name="Li J."/>
            <person name="Li M."/>
            <person name="Law P.T.W."/>
            <person name="Wu Y.L."/>
            <person name="Cai Z.L."/>
            <person name="Qin H."/>
            <person name="Bao Y."/>
            <person name="Leung R.K.K."/>
            <person name="Ng P.K.S."/>
            <person name="Zou J."/>
            <person name="Zhong X.J."/>
            <person name="Ran P.X."/>
            <person name="Zhong N.S."/>
            <person name="Liu Z.G."/>
            <person name="Tsui S.K.W."/>
        </authorList>
    </citation>
    <scope>NUCLEOTIDE SEQUENCE</scope>
    <source>
        <strain evidence="2">Derf</strain>
        <tissue evidence="2">Whole organism</tissue>
    </source>
</reference>
<accession>A0A922HY02</accession>
<keyword evidence="3" id="KW-1185">Reference proteome</keyword>
<organism evidence="2 3">
    <name type="scientific">Dermatophagoides farinae</name>
    <name type="common">American house dust mite</name>
    <dbReference type="NCBI Taxonomy" id="6954"/>
    <lineage>
        <taxon>Eukaryota</taxon>
        <taxon>Metazoa</taxon>
        <taxon>Ecdysozoa</taxon>
        <taxon>Arthropoda</taxon>
        <taxon>Chelicerata</taxon>
        <taxon>Arachnida</taxon>
        <taxon>Acari</taxon>
        <taxon>Acariformes</taxon>
        <taxon>Sarcoptiformes</taxon>
        <taxon>Astigmata</taxon>
        <taxon>Psoroptidia</taxon>
        <taxon>Analgoidea</taxon>
        <taxon>Pyroglyphidae</taxon>
        <taxon>Dermatophagoidinae</taxon>
        <taxon>Dermatophagoides</taxon>
    </lineage>
</organism>
<proteinExistence type="predicted"/>
<dbReference type="Proteomes" id="UP000790347">
    <property type="component" value="Unassembled WGS sequence"/>
</dbReference>
<dbReference type="AlphaFoldDB" id="A0A922HY02"/>
<dbReference type="EMBL" id="ASGP02000003">
    <property type="protein sequence ID" value="KAH9516759.1"/>
    <property type="molecule type" value="Genomic_DNA"/>
</dbReference>
<feature type="coiled-coil region" evidence="1">
    <location>
        <begin position="92"/>
        <end position="119"/>
    </location>
</feature>
<gene>
    <name evidence="2" type="ORF">DERF_007478</name>
</gene>
<keyword evidence="1" id="KW-0175">Coiled coil</keyword>